<organism evidence="2 3">
    <name type="scientific">Bugula neritina</name>
    <name type="common">Brown bryozoan</name>
    <name type="synonym">Sertularia neritina</name>
    <dbReference type="NCBI Taxonomy" id="10212"/>
    <lineage>
        <taxon>Eukaryota</taxon>
        <taxon>Metazoa</taxon>
        <taxon>Spiralia</taxon>
        <taxon>Lophotrochozoa</taxon>
        <taxon>Bryozoa</taxon>
        <taxon>Gymnolaemata</taxon>
        <taxon>Cheilostomatida</taxon>
        <taxon>Flustrina</taxon>
        <taxon>Buguloidea</taxon>
        <taxon>Bugulidae</taxon>
        <taxon>Bugula</taxon>
    </lineage>
</organism>
<dbReference type="EMBL" id="VXIV02003214">
    <property type="protein sequence ID" value="KAF6019705.1"/>
    <property type="molecule type" value="Genomic_DNA"/>
</dbReference>
<feature type="compositionally biased region" description="Low complexity" evidence="1">
    <location>
        <begin position="453"/>
        <end position="470"/>
    </location>
</feature>
<keyword evidence="3" id="KW-1185">Reference proteome</keyword>
<feature type="region of interest" description="Disordered" evidence="1">
    <location>
        <begin position="15"/>
        <end position="130"/>
    </location>
</feature>
<feature type="compositionally biased region" description="Basic and acidic residues" evidence="1">
    <location>
        <begin position="39"/>
        <end position="50"/>
    </location>
</feature>
<evidence type="ECO:0000256" key="1">
    <source>
        <dbReference type="SAM" id="MobiDB-lite"/>
    </source>
</evidence>
<protein>
    <submittedName>
        <fullName evidence="2">Uncharacterized protein</fullName>
    </submittedName>
</protein>
<accession>A0A7J7J0U7</accession>
<sequence>MFGSNSVVGLVASSSTNIDAAGTSGVGSVPDAGQSSEAEANKAKRSRAEFEADDNMTAPSTKRQREGENESLPEVDDGTSQDVDTEDDQFSQEDDFASAVSSMQPEGPGHNEASPNVEREPLSETALPVTSDLQQHVVAAEQSQLTMASRAIRQEPTYSGVNADVVIILSSDDEDEAMGQVQTTQHTGEYYSEGESENAEEDVVDEEYGDIEEVEEGMSSSEEVGEEEEPAGESDYDDAEEGDEVADTSDIIVQEELSNHTSHLGMSVSSSQPGTSEGESRRMATLAALNYQAQGTVSVDSNLTEGDGIVPSTPTLAVPISRNDGFAVAVSSPNPSLAPFTFGSSLLPSSEHADLAQQAIIMDDLPRFGDSEAGPMSVDNEVEEPMATTSSQEQSNEVSTESHFELASSTHSPAAAAASTSGVTASEEPVSSSEANNTSTRSVREPIVWQDNSQSSQSDMPSSSSQSRPPVARRGRIRGARLNRPTFNKPQ</sequence>
<feature type="region of interest" description="Disordered" evidence="1">
    <location>
        <begin position="367"/>
        <end position="491"/>
    </location>
</feature>
<proteinExistence type="predicted"/>
<feature type="region of interest" description="Disordered" evidence="1">
    <location>
        <begin position="174"/>
        <end position="284"/>
    </location>
</feature>
<feature type="compositionally biased region" description="Acidic residues" evidence="1">
    <location>
        <begin position="69"/>
        <end position="96"/>
    </location>
</feature>
<name>A0A7J7J0U7_BUGNE</name>
<comment type="caution">
    <text evidence="2">The sequence shown here is derived from an EMBL/GenBank/DDBJ whole genome shotgun (WGS) entry which is preliminary data.</text>
</comment>
<dbReference type="Proteomes" id="UP000593567">
    <property type="component" value="Unassembled WGS sequence"/>
</dbReference>
<evidence type="ECO:0000313" key="2">
    <source>
        <dbReference type="EMBL" id="KAF6019705.1"/>
    </source>
</evidence>
<feature type="compositionally biased region" description="Polar residues" evidence="1">
    <location>
        <begin position="387"/>
        <end position="401"/>
    </location>
</feature>
<feature type="compositionally biased region" description="Low complexity" evidence="1">
    <location>
        <begin position="407"/>
        <end position="426"/>
    </location>
</feature>
<feature type="compositionally biased region" description="Basic residues" evidence="1">
    <location>
        <begin position="471"/>
        <end position="481"/>
    </location>
</feature>
<gene>
    <name evidence="2" type="ORF">EB796_021933</name>
</gene>
<dbReference type="AlphaFoldDB" id="A0A7J7J0U7"/>
<feature type="compositionally biased region" description="Polar residues" evidence="1">
    <location>
        <begin position="429"/>
        <end position="441"/>
    </location>
</feature>
<feature type="compositionally biased region" description="Acidic residues" evidence="1">
    <location>
        <begin position="223"/>
        <end position="247"/>
    </location>
</feature>
<reference evidence="2" key="1">
    <citation type="submission" date="2020-06" db="EMBL/GenBank/DDBJ databases">
        <title>Draft genome of Bugula neritina, a colonial animal packing powerful symbionts and potential medicines.</title>
        <authorList>
            <person name="Rayko M."/>
        </authorList>
    </citation>
    <scope>NUCLEOTIDE SEQUENCE [LARGE SCALE GENOMIC DNA]</scope>
    <source>
        <strain evidence="2">Kwan_BN1</strain>
    </source>
</reference>
<feature type="compositionally biased region" description="Polar residues" evidence="1">
    <location>
        <begin position="259"/>
        <end position="277"/>
    </location>
</feature>
<feature type="compositionally biased region" description="Acidic residues" evidence="1">
    <location>
        <begin position="192"/>
        <end position="216"/>
    </location>
</feature>
<evidence type="ECO:0000313" key="3">
    <source>
        <dbReference type="Proteomes" id="UP000593567"/>
    </source>
</evidence>